<evidence type="ECO:0000313" key="3">
    <source>
        <dbReference type="Proteomes" id="UP000322245"/>
    </source>
</evidence>
<dbReference type="Proteomes" id="UP000322245">
    <property type="component" value="Unassembled WGS sequence"/>
</dbReference>
<keyword evidence="3" id="KW-1185">Reference proteome</keyword>
<feature type="region of interest" description="Disordered" evidence="1">
    <location>
        <begin position="219"/>
        <end position="238"/>
    </location>
</feature>
<dbReference type="EMBL" id="NIDF01000284">
    <property type="protein sequence ID" value="TYJ51297.1"/>
    <property type="molecule type" value="Genomic_DNA"/>
</dbReference>
<sequence length="238" mass="26819">MAPGRSPPWKRALGPPSYGGGVRHCPGVAMPSSTPAPATTSIPQNLSVRVRWSADPSEVTRLLKLIKRNPLWHQVCFPQTITNLHQVYTTYIDIFMLFYKDDRAMMKDAERQGLVAKVEGDDGETTWRATAKFSSRVGNPVRAKIYALKKDLEAQARTMVYIRPSFAQSSPLFFIPIVQITSEDGQHPKQHYQDVRQQEREENGFECAIQTVAATTAKKRKARKSKEIKTPAYIDDEA</sequence>
<protein>
    <submittedName>
        <fullName evidence="2">Uncharacterized protein</fullName>
    </submittedName>
</protein>
<gene>
    <name evidence="2" type="ORF">B9479_008140</name>
</gene>
<reference evidence="2 3" key="1">
    <citation type="submission" date="2017-05" db="EMBL/GenBank/DDBJ databases">
        <title>The Genome Sequence of Tsuchiyaea wingfieldii DSM 27421.</title>
        <authorList>
            <person name="Cuomo C."/>
            <person name="Passer A."/>
            <person name="Billmyre B."/>
            <person name="Heitman J."/>
        </authorList>
    </citation>
    <scope>NUCLEOTIDE SEQUENCE [LARGE SCALE GENOMIC DNA]</scope>
    <source>
        <strain evidence="2 3">DSM 27421</strain>
    </source>
</reference>
<evidence type="ECO:0000256" key="1">
    <source>
        <dbReference type="SAM" id="MobiDB-lite"/>
    </source>
</evidence>
<comment type="caution">
    <text evidence="2">The sequence shown here is derived from an EMBL/GenBank/DDBJ whole genome shotgun (WGS) entry which is preliminary data.</text>
</comment>
<dbReference type="AlphaFoldDB" id="A0A5D3AI88"/>
<accession>A0A5D3AI88</accession>
<organism evidence="2 3">
    <name type="scientific">Cryptococcus floricola</name>
    <dbReference type="NCBI Taxonomy" id="2591691"/>
    <lineage>
        <taxon>Eukaryota</taxon>
        <taxon>Fungi</taxon>
        <taxon>Dikarya</taxon>
        <taxon>Basidiomycota</taxon>
        <taxon>Agaricomycotina</taxon>
        <taxon>Tremellomycetes</taxon>
        <taxon>Tremellales</taxon>
        <taxon>Cryptococcaceae</taxon>
        <taxon>Cryptococcus</taxon>
    </lineage>
</organism>
<feature type="non-terminal residue" evidence="2">
    <location>
        <position position="238"/>
    </location>
</feature>
<name>A0A5D3AI88_9TREE</name>
<evidence type="ECO:0000313" key="2">
    <source>
        <dbReference type="EMBL" id="TYJ51297.1"/>
    </source>
</evidence>
<proteinExistence type="predicted"/>